<protein>
    <submittedName>
        <fullName evidence="2">16548_t:CDS:1</fullName>
    </submittedName>
</protein>
<comment type="caution">
    <text evidence="2">The sequence shown here is derived from an EMBL/GenBank/DDBJ whole genome shotgun (WGS) entry which is preliminary data.</text>
</comment>
<evidence type="ECO:0000313" key="2">
    <source>
        <dbReference type="EMBL" id="CAG8534152.1"/>
    </source>
</evidence>
<accession>A0A9N9FHU2</accession>
<evidence type="ECO:0000256" key="1">
    <source>
        <dbReference type="SAM" id="MobiDB-lite"/>
    </source>
</evidence>
<proteinExistence type="predicted"/>
<feature type="non-terminal residue" evidence="2">
    <location>
        <position position="1"/>
    </location>
</feature>
<organism evidence="2 3">
    <name type="scientific">Funneliformis caledonium</name>
    <dbReference type="NCBI Taxonomy" id="1117310"/>
    <lineage>
        <taxon>Eukaryota</taxon>
        <taxon>Fungi</taxon>
        <taxon>Fungi incertae sedis</taxon>
        <taxon>Mucoromycota</taxon>
        <taxon>Glomeromycotina</taxon>
        <taxon>Glomeromycetes</taxon>
        <taxon>Glomerales</taxon>
        <taxon>Glomeraceae</taxon>
        <taxon>Funneliformis</taxon>
    </lineage>
</organism>
<reference evidence="2" key="1">
    <citation type="submission" date="2021-06" db="EMBL/GenBank/DDBJ databases">
        <authorList>
            <person name="Kallberg Y."/>
            <person name="Tangrot J."/>
            <person name="Rosling A."/>
        </authorList>
    </citation>
    <scope>NUCLEOTIDE SEQUENCE</scope>
    <source>
        <strain evidence="2">UK204</strain>
    </source>
</reference>
<dbReference type="Proteomes" id="UP000789570">
    <property type="component" value="Unassembled WGS sequence"/>
</dbReference>
<feature type="region of interest" description="Disordered" evidence="1">
    <location>
        <begin position="51"/>
        <end position="71"/>
    </location>
</feature>
<feature type="compositionally biased region" description="Basic and acidic residues" evidence="1">
    <location>
        <begin position="55"/>
        <end position="71"/>
    </location>
</feature>
<dbReference type="EMBL" id="CAJVPQ010001138">
    <property type="protein sequence ID" value="CAG8534152.1"/>
    <property type="molecule type" value="Genomic_DNA"/>
</dbReference>
<sequence>MSFIFCQPSNTQFPDAIYAEPSLIAHKYVLKENEFDITSTHTINKNLTTQWSSENPRKRNIEELEAKTQVN</sequence>
<name>A0A9N9FHU2_9GLOM</name>
<keyword evidence="3" id="KW-1185">Reference proteome</keyword>
<dbReference type="AlphaFoldDB" id="A0A9N9FHU2"/>
<gene>
    <name evidence="2" type="ORF">FCALED_LOCUS5320</name>
</gene>
<evidence type="ECO:0000313" key="3">
    <source>
        <dbReference type="Proteomes" id="UP000789570"/>
    </source>
</evidence>